<keyword evidence="3" id="KW-0808">Transferase</keyword>
<dbReference type="GO" id="GO:0032259">
    <property type="term" value="P:methylation"/>
    <property type="evidence" value="ECO:0007669"/>
    <property type="project" value="UniProtKB-KW"/>
</dbReference>
<evidence type="ECO:0000313" key="3">
    <source>
        <dbReference type="EMBL" id="GBM42341.1"/>
    </source>
</evidence>
<evidence type="ECO:0000256" key="1">
    <source>
        <dbReference type="SAM" id="Phobius"/>
    </source>
</evidence>
<dbReference type="Proteomes" id="UP000499080">
    <property type="component" value="Unassembled WGS sequence"/>
</dbReference>
<keyword evidence="3" id="KW-0489">Methyltransferase</keyword>
<dbReference type="SUPFAM" id="SSF53335">
    <property type="entry name" value="S-adenosyl-L-methionine-dependent methyltransferases"/>
    <property type="match status" value="1"/>
</dbReference>
<evidence type="ECO:0000313" key="4">
    <source>
        <dbReference type="Proteomes" id="UP000499080"/>
    </source>
</evidence>
<proteinExistence type="predicted"/>
<dbReference type="EMBL" id="BGPR01000992">
    <property type="protein sequence ID" value="GBM42341.1"/>
    <property type="molecule type" value="Genomic_DNA"/>
</dbReference>
<dbReference type="InterPro" id="IPR029063">
    <property type="entry name" value="SAM-dependent_MTases_sf"/>
</dbReference>
<keyword evidence="1" id="KW-0472">Membrane</keyword>
<feature type="transmembrane region" description="Helical" evidence="1">
    <location>
        <begin position="6"/>
        <end position="28"/>
    </location>
</feature>
<dbReference type="OrthoDB" id="6423379at2759"/>
<reference evidence="3 4" key="1">
    <citation type="journal article" date="2019" name="Sci. Rep.">
        <title>Orb-weaving spider Araneus ventricosus genome elucidates the spidroin gene catalogue.</title>
        <authorList>
            <person name="Kono N."/>
            <person name="Nakamura H."/>
            <person name="Ohtoshi R."/>
            <person name="Moran D.A.P."/>
            <person name="Shinohara A."/>
            <person name="Yoshida Y."/>
            <person name="Fujiwara M."/>
            <person name="Mori M."/>
            <person name="Tomita M."/>
            <person name="Arakawa K."/>
        </authorList>
    </citation>
    <scope>NUCLEOTIDE SEQUENCE [LARGE SCALE GENOMIC DNA]</scope>
</reference>
<protein>
    <submittedName>
        <fullName evidence="3">Methyltransferase-like protein 7A</fullName>
    </submittedName>
</protein>
<accession>A0A4Y2FM93</accession>
<dbReference type="InterPro" id="IPR013216">
    <property type="entry name" value="Methyltransf_11"/>
</dbReference>
<dbReference type="Pfam" id="PF08241">
    <property type="entry name" value="Methyltransf_11"/>
    <property type="match status" value="1"/>
</dbReference>
<dbReference type="PANTHER" id="PTHR45036:SF1">
    <property type="entry name" value="METHYLTRANSFERASE LIKE 7A"/>
    <property type="match status" value="1"/>
</dbReference>
<evidence type="ECO:0000259" key="2">
    <source>
        <dbReference type="Pfam" id="PF08241"/>
    </source>
</evidence>
<organism evidence="3 4">
    <name type="scientific">Araneus ventricosus</name>
    <name type="common">Orbweaver spider</name>
    <name type="synonym">Epeira ventricosa</name>
    <dbReference type="NCBI Taxonomy" id="182803"/>
    <lineage>
        <taxon>Eukaryota</taxon>
        <taxon>Metazoa</taxon>
        <taxon>Ecdysozoa</taxon>
        <taxon>Arthropoda</taxon>
        <taxon>Chelicerata</taxon>
        <taxon>Arachnida</taxon>
        <taxon>Araneae</taxon>
        <taxon>Araneomorphae</taxon>
        <taxon>Entelegynae</taxon>
        <taxon>Araneoidea</taxon>
        <taxon>Araneidae</taxon>
        <taxon>Araneus</taxon>
    </lineage>
</organism>
<dbReference type="PANTHER" id="PTHR45036">
    <property type="entry name" value="METHYLTRANSFERASE LIKE 7B"/>
    <property type="match status" value="1"/>
</dbReference>
<keyword evidence="4" id="KW-1185">Reference proteome</keyword>
<dbReference type="GO" id="GO:0008757">
    <property type="term" value="F:S-adenosylmethionine-dependent methyltransferase activity"/>
    <property type="evidence" value="ECO:0007669"/>
    <property type="project" value="InterPro"/>
</dbReference>
<dbReference type="InterPro" id="IPR052356">
    <property type="entry name" value="Thiol_S-MT"/>
</dbReference>
<feature type="domain" description="Methyltransferase type 11" evidence="2">
    <location>
        <begin position="82"/>
        <end position="179"/>
    </location>
</feature>
<dbReference type="Gene3D" id="3.40.50.150">
    <property type="entry name" value="Vaccinia Virus protein VP39"/>
    <property type="match status" value="1"/>
</dbReference>
<dbReference type="AlphaFoldDB" id="A0A4Y2FM93"/>
<gene>
    <name evidence="3" type="primary">METTL7A_1</name>
    <name evidence="3" type="ORF">AVEN_203575_1</name>
</gene>
<keyword evidence="1" id="KW-1133">Transmembrane helix</keyword>
<keyword evidence="1" id="KW-0812">Transmembrane</keyword>
<sequence length="251" mass="29411">MEFIIYTAVTIIVWALSVSWLLPFVIILKFSRTCREKWFSWILVKVSGPVFHDIVIRQRKHTFDLLKEHLGDRKRKKPLEILEIGVGGGDNLQFYPENSNLTVLDMNESFIKYFEETRQKYPQVTCKKIVIAMAEDMHEIHDDSFDVVVCTLVLCSVKNVRSVLNEVKRVLKPGGKFLFFEHVMYPSSTWNATLQSLINPLWNIYFDGCNLNRKTEEELRKAGFSDTVVEKNYSKEFWMYIRPQIIGICTK</sequence>
<dbReference type="CDD" id="cd02440">
    <property type="entry name" value="AdoMet_MTases"/>
    <property type="match status" value="1"/>
</dbReference>
<comment type="caution">
    <text evidence="3">The sequence shown here is derived from an EMBL/GenBank/DDBJ whole genome shotgun (WGS) entry which is preliminary data.</text>
</comment>
<name>A0A4Y2FM93_ARAVE</name>